<dbReference type="Proteomes" id="UP000194977">
    <property type="component" value="Unassembled WGS sequence"/>
</dbReference>
<dbReference type="FunFam" id="3.30.300.30:FF:000010">
    <property type="entry name" value="Enterobactin synthetase component F"/>
    <property type="match status" value="3"/>
</dbReference>
<dbReference type="EMBL" id="NART01000010">
    <property type="protein sequence ID" value="OTQ10979.1"/>
    <property type="molecule type" value="Genomic_DNA"/>
</dbReference>
<dbReference type="Gene3D" id="2.30.38.10">
    <property type="entry name" value="Luciferase, Domain 3"/>
    <property type="match status" value="4"/>
</dbReference>
<reference evidence="7 8" key="1">
    <citation type="submission" date="2017-03" db="EMBL/GenBank/DDBJ databases">
        <title>Comparative genomics of honeybee gut symbionts reveal geographically distinct and subgroup specific antibiotic resistance.</title>
        <authorList>
            <person name="Ludvigsen J."/>
            <person name="Porcellato D."/>
            <person name="Labee-Lund T.M."/>
            <person name="Amdam G.V."/>
            <person name="Rudi K."/>
        </authorList>
    </citation>
    <scope>NUCLEOTIDE SEQUENCE [LARGE SCALE GENOMIC DNA]</scope>
    <source>
        <strain evidence="5 8">A-7-12</strain>
        <strain evidence="6 7">A-9-12</strain>
    </source>
</reference>
<dbReference type="OrthoDB" id="9757559at2"/>
<dbReference type="InterPro" id="IPR025110">
    <property type="entry name" value="AMP-bd_C"/>
</dbReference>
<evidence type="ECO:0000313" key="5">
    <source>
        <dbReference type="EMBL" id="OTP99304.1"/>
    </source>
</evidence>
<dbReference type="Gene3D" id="3.40.50.1820">
    <property type="entry name" value="alpha/beta hydrolase"/>
    <property type="match status" value="1"/>
</dbReference>
<dbReference type="InterPro" id="IPR020806">
    <property type="entry name" value="PKS_PP-bd"/>
</dbReference>
<accession>A0A242NH00</accession>
<dbReference type="CDD" id="cd12117">
    <property type="entry name" value="A_NRPS_Srf_like"/>
    <property type="match status" value="1"/>
</dbReference>
<feature type="domain" description="Carrier" evidence="4">
    <location>
        <begin position="3572"/>
        <end position="3649"/>
    </location>
</feature>
<dbReference type="PROSITE" id="PS00455">
    <property type="entry name" value="AMP_BINDING"/>
    <property type="match status" value="4"/>
</dbReference>
<feature type="domain" description="Carrier" evidence="4">
    <location>
        <begin position="4652"/>
        <end position="4729"/>
    </location>
</feature>
<evidence type="ECO:0000313" key="8">
    <source>
        <dbReference type="Proteomes" id="UP000194977"/>
    </source>
</evidence>
<feature type="domain" description="Carrier" evidence="4">
    <location>
        <begin position="978"/>
        <end position="1055"/>
    </location>
</feature>
<dbReference type="Gene3D" id="3.30.559.30">
    <property type="entry name" value="Nonribosomal peptide synthetase, condensation domain"/>
    <property type="match status" value="5"/>
</dbReference>
<dbReference type="Proteomes" id="UP000194800">
    <property type="component" value="Unassembled WGS sequence"/>
</dbReference>
<sequence length="4960" mass="566343">MKKIKLTPYQSIFYYEWLANPSRSDYNIVSDNIISGELNRTKLFESFKKIINEHFVFRSFIVNHEDGIFWQKRESITEDKLKSLLVYHDHPLSNEDISKIVSEPFDLEKGIPARFHIIKLGEQQYRSILVFHHILVDGVSTQEFWDKLSQYYNDIPYELPSYEEQAQLHEKLNDSYHEILTTQKQQMEDFWKEELQDVKNIDFTFLKLSTEKPKQLNQFKPYISEFTFSYDENIYNQVKAIRRKHKITPYLFGQLVMALLLNKMTSQSAIPLVYPIAFNEGKELIYGAHINTLPVVYHFEENSTLESVIQNILLHYKKVKQTGAKYLPVYDIIQFAENANILDVAFVQTFVRDHKMNLNGMIDGAVNHEFQIDLSNKLVFEQEEHNNRINYRVKFSEQQLDKQLVEQLVMFYQRLFIKLLNYLSNDQADILVNDIEILNEDELKFLIHDINLTQQPYKSDKIIAQLFEEQCQKTPNNTAVLFEQIEMSYSELNNKANQFAHYLQDHFSIKPNDLIGLYLDRTEQIIVAILAVLKSGAAYVPIDPTAPDERNKYILEDAHIRAVITHSHYVDKLNELMPAVEIVPVDDPSFIATLQKYSTDNTVIETKPNDLAYVIYTSGTTGNPKGTLIEQHSVNRLIVDANYVEVDESDRILCIAGYHFDASIYEIFSALLNGAGVVITAKENLLDLDKFNQLIEQYHITNFLAISTFFNTLVDAQLPNIAKLRYILAGGEALSAVHVNKFLKLYPNVNLLNAYGPTETTTLATTYLTKQCQTSFVNNVPIGVPLPNTSIYVLNPHRRPVPIGCIGELYIGGAGVGRGYLNNVEMTNKVFIKNPFQTEDERKQNYNDRIYKTGDLVRLLPDGNIEYIGRNDFQVKIRGFRIELGEIETHLMMHPQIKQATVLALNNQSGYKYLAAYYVADHEIDSAELVTYLINVIPEYMVPSTFTHLLVMPVTINGKIDQRALPKPVLLTQTSYVAPSSTSEHSIVEAIASLLGFEASAISITDDFFRLGGNSILAIKLSSKLTREFDRSIRVADIFTFRTAQKIAQFIDKNQEKRQVISVMPVEHIEQQLLSFAQERLWFIDSYEGGSNAYNVPLVFKLTSTTNINLLEKAIYAIIERHEVLRSLIKTNAQGIGYQQVIDLQQFPWNINKQNCSSKAELESAIYKDLHRTFILSEELPIYVCCYQFAGDSYLSIVIHHIAFDGWSTDIFLDELVNLYHYVTALSQGDNQYAETLRLPAVEVQYKDFALWQRNLLKGDFLNNQLNFWKGQLEDFEQLNLPTDYPRPREIDYTGHDISFELNEQISQQIRSLANELNVSVYSVLLSGFYLLLGTFSNQKDVVVGSPIAGRNYSGIENTIGFFVNTIALRKCIDPKDSLKSFILQTSELVTQAQQYQDLPFERLVDALAIEKDSSRHPIFQVMFGVQSFGSAIHNGKTEELLTLYQSEIVNYQSAKFDMTVMLDDSKSAITGLFNYACKLYRQETIEHYITIYQTILEQFVQMCESEQSLTEMRLVDAATFNKLIFDKNKPFQPYARDKSIAELFEEKVQQFPDNIAVIFQNTELSYQQINEQANQLARYLKENLDIKPNDLIGLYLDRSQYILICFLAILKAGGAYVPMDPNAPDTRNEFIMQDAQVKAVLTTENHCDKVTGLASNLSVLAVDQADFVDNLKHYAKDNLLIKVNPHDLVYVIYTSGTTGNPKGTLIEHHNLNNYIVNANYVKINSDDRLLSISGYQFDGSVYDLYTPLLNGVTLVIVEKETFLDLDQFNELIADKKITNFCCTTTFFNALVDNEVANLKLLNYIFVGGEALSAYHVNKCHQLYPHVNVVNAYGPTETTVFTVSYLTNLAQEPFNYSVPIGKALTNVSLYILDEQRRPVPEGAIGELYIGGEGVGRGYLHKPELTDKVFIQNPFQTVVEKAQNYNARIYKTGDLVRYLPDGNIDYIGRNDFQVKIRGFRIELAEIETCLVNHPDIQQAAVLALKNSAGAKYIAAYYVAKQLLSQEQLVGYLQKSLPEYMIPAAFVHLDAMPMNMNGKLDRKALPTPQLLDEQNYVGPTNETEAIFCQTFANILGLQANEISIHDDFFKLGGDSISSIQLTNRIKQALNYYLSIKDIFNLRTVEALSNHVINNRHESKVSVETEQGILSGTLELSPIQQWFFKEVKVGRFPDYHHWNQAFLLKVPMLDVDLLKLSVQKLLEYHDMLRVNYHDLVATYQSLPDRLPFSTQNISGWSQDKIHQLITDWQSHFNLEQGALCHFGYLTGFDDNSARIHVAVHHLNIDAVSWRIIKDDLEAIYQYLSQQSSVDANINVKDILGEKGSSYRQWVNKQQQYPTLIANAQEPAYWQNILADINQYHNHLDQYRVDTLYQTKMLLSKTQTSRLLSQINKVYGTEINDILLTALAQALKLVFSGNDHYILLEGHGREDLYTDIDINNTVGWFTSMYPVKLMVNNHNVINNVATIKDTLRQIPNHGVGYGYLIGYIKQALPAISFNYLGQFDSTEKANKWRFSDEDSGLAMSSNNRMTDFLSVNGGILDDQLQFAITGYVNNVHGEALVTAFTQQLNELIEQLVLIDRSYLTQSDINNVISPTLLNSLQNDKEIEAIYPANSLQQGFIYHAVSQGDSDNAYRIQMIWDYHNSLNINLLEQAWHLTQQKFPSLRLRFSWVEELVQIIDKQSDFAWKFVDLSNQTQEQQQVSINQLIKQDEQIGYDLMKGQLFRVTLIKCSDKYYRCLFNNHHAILDGWSLPVLLNDVHQNYLALLHQKEITIQEDISYLAAQSYLQSKTNETASFWKQYLNVELEPENLESLLKVDLRHINLADHKYVENPQEISIEIGSQQCEQLKSLCKNNEFTLNALVQYCWHQQLSIFGNSKTTVVGMTVSGRNLPIDGIENSIGLYINTLPVILEHSDGSVIETIKMLQSHINNVNNNSNINLIELQKSGTRLFNSLFVFENYPLSESEEDELKIVFQGGHEKLDYPLGIVVFEAAGKLSIKIKYAGELFNDLAIKRVLKGIELTLTHLAKNPAIDASKLNLLTEQEYDQLIVNQQKNIVPFEHHKLASQLFEEQVQKTPDSIAVVYEGITLTYQSLNEQANQLANYLRSQLSIQPDDLIALYLDKSQYMIVSILAVLKAGAAYVPISPSTPAERVELILNDTKAKGVITHAHYAKELTQLETELQPEVIAVDDPSMANKLSQFDKHNVVTSTQAHHLAYVIYTSGTTGLPKGVMIEHHGIANLATVQQDILDLQPSHHKQDQKNVLWYSNYIFDAHAFEIYNALLNGHRLHILSEDKRLDFIALSKYTQDQHIDFAFIPPALLDQDDLLSVPVLTVGGEAVNAKLVNRYCLQGIKLINVYGPSETTVWAMAHRYSNDDLNTDLGQAIKNVTLYVLDEYLRPVPPGVIGELYIGGAGVGRGYLNNLEFTNQSFITNPFQTSEEKAQNYNARIYKTGDLVRYLPNGHIEYIGRNDFQVKIRGFRIELGEIETRLVSHPQIKQVLVVALTNNQGNKYLAAYYVSATAIDQTELTNYLEQALPEYMVPVAFVHLTVMPVNVNGKIDRKALPKPNFVMQESYVAPSTVTEQQLVADIAELLDMDIDSISVVDDFFRLGGNSILAIKLSSKIAKTFERDVRVGDIFTYRTIQDIAKFIEGNHQKRQSITKQQVANVQEQRLSFAQERLWFIDCYEGGSNAYNIPLVFKLLPETNISFVEQALQEIVQRHEVLRSLIKNTTDGVAYQQVISLQQQPLAIENHYCDSQAELDKAIHNHVYKVFMLSHELPISICRYQLAQENYMSIVIHHIAFDGWSIDLFINEFRQLYQYYEALSLGDSNQAVALNLLPVEVQYKDFALWQRQYLQGDILNQQLRFWQDQLADFEPLNLPTDYVRPQQIDYTGQNLMFELDYDISQQIRSLAKELNVSVYSVLLSGFYLLLSSFSNQKDIVIGSPIAGRHYQGTENTIGFFVNTLALRKCIEPSDSLKMFILQTSELITQAQQYQDLPFERLVDALSIEKDTSRHPIFQVMFGVQSFGEDGTEDNLLQRYYNDNASYQAAKFDMTVMLDDSKPAITGLFNYATKLYKPQTIEHYITIYESILQQFTKMYQQQQTLTDLRLIDNLTYQKVIFDWNKTRCDYPTDVTMHQLFERQVLKTPNNLALVYENDRLTYHELNEQANQLAHYLRVNFNIQPDDLVAICLERCKYMLVSILAILKAGGAYVPMDPNMPEDRLSYMIEDTKAKVVLTTNLSYEKINSLVSKDQVALNLQSSQTINCLSIYPTTNPTPLAQPKNLAYVIYTSGTTGKPKGVMLEHQGAVNRIIWMNNEYPITEKDHILQKTNYTFDVSVWELFWANWYGACIVFAHSELYKDNVYLAELIEAEQITVLHFVPSMLVAFVETLEAQPNLVPKVQGLKYLFCSGEALNLYEVKKCQVLMPNCQVHNLYGPTEATIDVLYYDCNNPNISQVLIGKPIANTSAYVLNELLQPVPIGGIGELYVGGDNVARGYLNNIPLSNERFIANPFQTEAEKAQDYNGRIYKTGDLVRSLADGNIEYLGRNDFQVKIRGFRIELGEIEARLTQYNGIKHSIVIAYEQASGSKYLVAYYLANEEIDSQLLQAHLNETLPGYMIPSAFIYLTELPITSNGKLNRRALPKPELTDKVEYVAPENDAERTLCEVLANILKIPAEEISMQDSFFRLGGNSILAMMLNNRINDAFKVKMRLVDILSANTIRELAKKISTAKQQFNPIVELRINHEKPQIFMIHPGLGGCDVYQSLANKLSSKYSCFGVESYNLYHDQPIEDLNVLAQYYLDHISKVATKDQPIKLLGWSLGGNIALQIAVLLEQQGIEKIEVYLLDTWLLKEQDLEQYNHPVNITHAMERLNLPAHVRDQIEVYAKIDNKLVIQPISAQLKRTQVVLFKAAQIEQGGDLAEKYVLNNIDTYLQNNSQLKLVKLDCDHYTILSHEQEILAQIL</sequence>
<dbReference type="InterPro" id="IPR009081">
    <property type="entry name" value="PP-bd_ACP"/>
</dbReference>
<dbReference type="Gene3D" id="3.40.50.980">
    <property type="match status" value="8"/>
</dbReference>
<dbReference type="FunFam" id="3.40.50.980:FF:000001">
    <property type="entry name" value="Non-ribosomal peptide synthetase"/>
    <property type="match status" value="4"/>
</dbReference>
<dbReference type="PANTHER" id="PTHR45527:SF1">
    <property type="entry name" value="FATTY ACID SYNTHASE"/>
    <property type="match status" value="1"/>
</dbReference>
<dbReference type="GO" id="GO:0005737">
    <property type="term" value="C:cytoplasm"/>
    <property type="evidence" value="ECO:0007669"/>
    <property type="project" value="TreeGrafter"/>
</dbReference>
<comment type="caution">
    <text evidence="5">The sequence shown here is derived from an EMBL/GenBank/DDBJ whole genome shotgun (WGS) entry which is preliminary data.</text>
</comment>
<dbReference type="SMART" id="SM00823">
    <property type="entry name" value="PKS_PP"/>
    <property type="match status" value="4"/>
</dbReference>
<feature type="domain" description="Carrier" evidence="4">
    <location>
        <begin position="2056"/>
        <end position="2133"/>
    </location>
</feature>
<dbReference type="CDD" id="cd19531">
    <property type="entry name" value="LCL_NRPS-like"/>
    <property type="match status" value="2"/>
</dbReference>
<dbReference type="PROSITE" id="PS00012">
    <property type="entry name" value="PHOSPHOPANTETHEINE"/>
    <property type="match status" value="3"/>
</dbReference>
<gene>
    <name evidence="6" type="ORF">B6C91_03615</name>
    <name evidence="5" type="ORF">B6D08_07855</name>
</gene>
<dbReference type="EMBL" id="NARP01000018">
    <property type="protein sequence ID" value="OTP99304.1"/>
    <property type="molecule type" value="Genomic_DNA"/>
</dbReference>
<dbReference type="InterPro" id="IPR036736">
    <property type="entry name" value="ACP-like_sf"/>
</dbReference>
<dbReference type="Gene3D" id="3.30.300.30">
    <property type="match status" value="4"/>
</dbReference>
<dbReference type="NCBIfam" id="NF003417">
    <property type="entry name" value="PRK04813.1"/>
    <property type="match status" value="4"/>
</dbReference>
<dbReference type="PROSITE" id="PS50075">
    <property type="entry name" value="CARRIER"/>
    <property type="match status" value="4"/>
</dbReference>
<dbReference type="InterPro" id="IPR023213">
    <property type="entry name" value="CAT-like_dom_sf"/>
</dbReference>
<name>A0A242NH00_9GAMM</name>
<proteinExistence type="predicted"/>
<dbReference type="SUPFAM" id="SSF52777">
    <property type="entry name" value="CoA-dependent acyltransferases"/>
    <property type="match status" value="10"/>
</dbReference>
<protein>
    <recommendedName>
        <fullName evidence="4">Carrier domain-containing protein</fullName>
    </recommendedName>
</protein>
<dbReference type="CDD" id="cd05930">
    <property type="entry name" value="A_NRPS"/>
    <property type="match status" value="3"/>
</dbReference>
<dbReference type="InterPro" id="IPR001031">
    <property type="entry name" value="Thioesterase"/>
</dbReference>
<dbReference type="InterPro" id="IPR029058">
    <property type="entry name" value="AB_hydrolase_fold"/>
</dbReference>
<organism evidence="5 8">
    <name type="scientific">Gilliamella apicola</name>
    <dbReference type="NCBI Taxonomy" id="1196095"/>
    <lineage>
        <taxon>Bacteria</taxon>
        <taxon>Pseudomonadati</taxon>
        <taxon>Pseudomonadota</taxon>
        <taxon>Gammaproteobacteria</taxon>
        <taxon>Orbales</taxon>
        <taxon>Orbaceae</taxon>
        <taxon>Gilliamella</taxon>
    </lineage>
</organism>
<dbReference type="Pfam" id="PF00668">
    <property type="entry name" value="Condensation"/>
    <property type="match status" value="5"/>
</dbReference>
<dbReference type="RefSeq" id="WP_086301042.1">
    <property type="nucleotide sequence ID" value="NZ_MZNE01000046.1"/>
</dbReference>
<evidence type="ECO:0000256" key="1">
    <source>
        <dbReference type="ARBA" id="ARBA00001957"/>
    </source>
</evidence>
<dbReference type="Gene3D" id="3.30.559.10">
    <property type="entry name" value="Chloramphenicol acetyltransferase-like domain"/>
    <property type="match status" value="5"/>
</dbReference>
<dbReference type="InterPro" id="IPR001242">
    <property type="entry name" value="Condensation_dom"/>
</dbReference>
<evidence type="ECO:0000313" key="7">
    <source>
        <dbReference type="Proteomes" id="UP000194800"/>
    </source>
</evidence>
<dbReference type="SUPFAM" id="SSF53474">
    <property type="entry name" value="alpha/beta-Hydrolases"/>
    <property type="match status" value="1"/>
</dbReference>
<dbReference type="GO" id="GO:0044550">
    <property type="term" value="P:secondary metabolite biosynthetic process"/>
    <property type="evidence" value="ECO:0007669"/>
    <property type="project" value="UniProtKB-ARBA"/>
</dbReference>
<dbReference type="NCBIfam" id="TIGR01733">
    <property type="entry name" value="AA-adenyl-dom"/>
    <property type="match status" value="4"/>
</dbReference>
<dbReference type="GO" id="GO:0031177">
    <property type="term" value="F:phosphopantetheine binding"/>
    <property type="evidence" value="ECO:0007669"/>
    <property type="project" value="InterPro"/>
</dbReference>
<dbReference type="Pfam" id="PF00501">
    <property type="entry name" value="AMP-binding"/>
    <property type="match status" value="4"/>
</dbReference>
<evidence type="ECO:0000256" key="3">
    <source>
        <dbReference type="ARBA" id="ARBA00022553"/>
    </source>
</evidence>
<dbReference type="SUPFAM" id="SSF47336">
    <property type="entry name" value="ACP-like"/>
    <property type="match status" value="4"/>
</dbReference>
<dbReference type="Pfam" id="PF00550">
    <property type="entry name" value="PP-binding"/>
    <property type="match status" value="4"/>
</dbReference>
<keyword evidence="2" id="KW-0596">Phosphopantetheine</keyword>
<keyword evidence="3" id="KW-0597">Phosphoprotein</keyword>
<dbReference type="InterPro" id="IPR020845">
    <property type="entry name" value="AMP-binding_CS"/>
</dbReference>
<keyword evidence="7" id="KW-1185">Reference proteome</keyword>
<dbReference type="InterPro" id="IPR045851">
    <property type="entry name" value="AMP-bd_C_sf"/>
</dbReference>
<dbReference type="GO" id="GO:0043041">
    <property type="term" value="P:amino acid activation for nonribosomal peptide biosynthetic process"/>
    <property type="evidence" value="ECO:0007669"/>
    <property type="project" value="TreeGrafter"/>
</dbReference>
<comment type="cofactor">
    <cofactor evidence="1">
        <name>pantetheine 4'-phosphate</name>
        <dbReference type="ChEBI" id="CHEBI:47942"/>
    </cofactor>
</comment>
<dbReference type="InterPro" id="IPR006162">
    <property type="entry name" value="Ppantetheine_attach_site"/>
</dbReference>
<dbReference type="Pfam" id="PF13193">
    <property type="entry name" value="AMP-binding_C"/>
    <property type="match status" value="3"/>
</dbReference>
<dbReference type="FunFam" id="3.40.50.12780:FF:000012">
    <property type="entry name" value="Non-ribosomal peptide synthetase"/>
    <property type="match status" value="3"/>
</dbReference>
<evidence type="ECO:0000259" key="4">
    <source>
        <dbReference type="PROSITE" id="PS50075"/>
    </source>
</evidence>
<evidence type="ECO:0000256" key="2">
    <source>
        <dbReference type="ARBA" id="ARBA00022450"/>
    </source>
</evidence>
<dbReference type="GO" id="GO:0003824">
    <property type="term" value="F:catalytic activity"/>
    <property type="evidence" value="ECO:0007669"/>
    <property type="project" value="InterPro"/>
</dbReference>
<dbReference type="Pfam" id="PF00975">
    <property type="entry name" value="Thioesterase"/>
    <property type="match status" value="1"/>
</dbReference>
<dbReference type="PANTHER" id="PTHR45527">
    <property type="entry name" value="NONRIBOSOMAL PEPTIDE SYNTHETASE"/>
    <property type="match status" value="1"/>
</dbReference>
<dbReference type="SUPFAM" id="SSF56801">
    <property type="entry name" value="Acetyl-CoA synthetase-like"/>
    <property type="match status" value="4"/>
</dbReference>
<evidence type="ECO:0000313" key="6">
    <source>
        <dbReference type="EMBL" id="OTQ10979.1"/>
    </source>
</evidence>
<dbReference type="Gene3D" id="1.10.1200.10">
    <property type="entry name" value="ACP-like"/>
    <property type="match status" value="3"/>
</dbReference>
<dbReference type="InterPro" id="IPR010071">
    <property type="entry name" value="AA_adenyl_dom"/>
</dbReference>
<dbReference type="InterPro" id="IPR000873">
    <property type="entry name" value="AMP-dep_synth/lig_dom"/>
</dbReference>